<dbReference type="InterPro" id="IPR001647">
    <property type="entry name" value="HTH_TetR"/>
</dbReference>
<organism evidence="4 5">
    <name type="scientific">Mycobacterium colombiense</name>
    <dbReference type="NCBI Taxonomy" id="339268"/>
    <lineage>
        <taxon>Bacteria</taxon>
        <taxon>Bacillati</taxon>
        <taxon>Actinomycetota</taxon>
        <taxon>Actinomycetes</taxon>
        <taxon>Mycobacteriales</taxon>
        <taxon>Mycobacteriaceae</taxon>
        <taxon>Mycobacterium</taxon>
        <taxon>Mycobacterium avium complex (MAC)</taxon>
    </lineage>
</organism>
<evidence type="ECO:0000259" key="3">
    <source>
        <dbReference type="PROSITE" id="PS50977"/>
    </source>
</evidence>
<name>A0A329KZL4_9MYCO</name>
<gene>
    <name evidence="4" type="ORF">DQP58_08020</name>
</gene>
<reference evidence="4 5" key="1">
    <citation type="submission" date="2018-06" db="EMBL/GenBank/DDBJ databases">
        <title>NTM in soil in Japan.</title>
        <authorList>
            <person name="Ohya K."/>
        </authorList>
    </citation>
    <scope>NUCLEOTIDE SEQUENCE [LARGE SCALE GENOMIC DNA]</scope>
    <source>
        <strain evidence="4 5">GF76</strain>
    </source>
</reference>
<protein>
    <recommendedName>
        <fullName evidence="3">HTH tetR-type domain-containing protein</fullName>
    </recommendedName>
</protein>
<evidence type="ECO:0000256" key="2">
    <source>
        <dbReference type="PROSITE-ProRule" id="PRU00335"/>
    </source>
</evidence>
<feature type="domain" description="HTH tetR-type" evidence="3">
    <location>
        <begin position="20"/>
        <end position="80"/>
    </location>
</feature>
<dbReference type="Proteomes" id="UP000250347">
    <property type="component" value="Unassembled WGS sequence"/>
</dbReference>
<dbReference type="AlphaFoldDB" id="A0A329KZL4"/>
<sequence>MTSPAAADPPPPASREANREKLRDRLLNSAEELFADRGYFGVSVRDITDHAGTRLAAVSDQFGGKEALFRAVVLRRIQPLNDDRRTRLAALPARGPRAQRLRAVIDAFTEPMRQRAGDPGWDNYFRFIAQLANSAHPIGRFIVEDFNAIAADFIAALQALFPATGEAAIHDAYLHLLAATLHTYSNNLRLDSLTDGRMHTSDTDERHQALLRFAEGGITALATTPY</sequence>
<dbReference type="SUPFAM" id="SSF46689">
    <property type="entry name" value="Homeodomain-like"/>
    <property type="match status" value="1"/>
</dbReference>
<dbReference type="PANTHER" id="PTHR30055:SF223">
    <property type="entry name" value="HTH-TYPE TRANSCRIPTIONAL REGULATOR UIDR"/>
    <property type="match status" value="1"/>
</dbReference>
<evidence type="ECO:0000313" key="5">
    <source>
        <dbReference type="Proteomes" id="UP000250347"/>
    </source>
</evidence>
<dbReference type="PRINTS" id="PR00455">
    <property type="entry name" value="HTHTETR"/>
</dbReference>
<dbReference type="SUPFAM" id="SSF48498">
    <property type="entry name" value="Tetracyclin repressor-like, C-terminal domain"/>
    <property type="match status" value="1"/>
</dbReference>
<dbReference type="Pfam" id="PF00440">
    <property type="entry name" value="TetR_N"/>
    <property type="match status" value="1"/>
</dbReference>
<dbReference type="PROSITE" id="PS50977">
    <property type="entry name" value="HTH_TETR_2"/>
    <property type="match status" value="1"/>
</dbReference>
<evidence type="ECO:0000256" key="1">
    <source>
        <dbReference type="ARBA" id="ARBA00023125"/>
    </source>
</evidence>
<dbReference type="InterPro" id="IPR036271">
    <property type="entry name" value="Tet_transcr_reg_TetR-rel_C_sf"/>
</dbReference>
<dbReference type="GO" id="GO:0000976">
    <property type="term" value="F:transcription cis-regulatory region binding"/>
    <property type="evidence" value="ECO:0007669"/>
    <property type="project" value="TreeGrafter"/>
</dbReference>
<keyword evidence="1 2" id="KW-0238">DNA-binding</keyword>
<dbReference type="PANTHER" id="PTHR30055">
    <property type="entry name" value="HTH-TYPE TRANSCRIPTIONAL REGULATOR RUTR"/>
    <property type="match status" value="1"/>
</dbReference>
<dbReference type="InterPro" id="IPR009057">
    <property type="entry name" value="Homeodomain-like_sf"/>
</dbReference>
<dbReference type="InterPro" id="IPR050109">
    <property type="entry name" value="HTH-type_TetR-like_transc_reg"/>
</dbReference>
<dbReference type="EMBL" id="QMEU01000015">
    <property type="protein sequence ID" value="RAU97426.1"/>
    <property type="molecule type" value="Genomic_DNA"/>
</dbReference>
<evidence type="ECO:0000313" key="4">
    <source>
        <dbReference type="EMBL" id="RAU97426.1"/>
    </source>
</evidence>
<dbReference type="GO" id="GO:0003700">
    <property type="term" value="F:DNA-binding transcription factor activity"/>
    <property type="evidence" value="ECO:0007669"/>
    <property type="project" value="TreeGrafter"/>
</dbReference>
<dbReference type="InterPro" id="IPR041586">
    <property type="entry name" value="PsrA_TetR_C"/>
</dbReference>
<dbReference type="Gene3D" id="1.10.357.10">
    <property type="entry name" value="Tetracycline Repressor, domain 2"/>
    <property type="match status" value="1"/>
</dbReference>
<accession>A0A329KZL4</accession>
<dbReference type="Pfam" id="PF17939">
    <property type="entry name" value="TetR_C_30"/>
    <property type="match status" value="1"/>
</dbReference>
<feature type="DNA-binding region" description="H-T-H motif" evidence="2">
    <location>
        <begin position="43"/>
        <end position="62"/>
    </location>
</feature>
<proteinExistence type="predicted"/>
<dbReference type="RefSeq" id="WP_112707907.1">
    <property type="nucleotide sequence ID" value="NZ_QMEU01000015.1"/>
</dbReference>
<comment type="caution">
    <text evidence="4">The sequence shown here is derived from an EMBL/GenBank/DDBJ whole genome shotgun (WGS) entry which is preliminary data.</text>
</comment>